<dbReference type="KEGG" id="cfus:CYFUS_009912"/>
<protein>
    <submittedName>
        <fullName evidence="2">Uncharacterized protein</fullName>
    </submittedName>
</protein>
<organism evidence="2 3">
    <name type="scientific">Cystobacter fuscus</name>
    <dbReference type="NCBI Taxonomy" id="43"/>
    <lineage>
        <taxon>Bacteria</taxon>
        <taxon>Pseudomonadati</taxon>
        <taxon>Myxococcota</taxon>
        <taxon>Myxococcia</taxon>
        <taxon>Myxococcales</taxon>
        <taxon>Cystobacterineae</taxon>
        <taxon>Archangiaceae</taxon>
        <taxon>Cystobacter</taxon>
    </lineage>
</organism>
<accession>A0A250JKL8</accession>
<sequence length="94" mass="10498">MTSRGDTPSRRNRLKGEQMGKAKSLKDKLYGAAVLKMSFRLRGDEESPAFKFVYPGVLRDLELEDDAVERYIVDNREAVERAARGASPAPGPRT</sequence>
<feature type="region of interest" description="Disordered" evidence="1">
    <location>
        <begin position="1"/>
        <end position="22"/>
    </location>
</feature>
<gene>
    <name evidence="2" type="ORF">CYFUS_009912</name>
</gene>
<evidence type="ECO:0000256" key="1">
    <source>
        <dbReference type="SAM" id="MobiDB-lite"/>
    </source>
</evidence>
<evidence type="ECO:0000313" key="2">
    <source>
        <dbReference type="EMBL" id="ATB44425.1"/>
    </source>
</evidence>
<evidence type="ECO:0000313" key="3">
    <source>
        <dbReference type="Proteomes" id="UP000217257"/>
    </source>
</evidence>
<reference evidence="2 3" key="1">
    <citation type="submission" date="2017-06" db="EMBL/GenBank/DDBJ databases">
        <title>Sequencing and comparative analysis of myxobacterial genomes.</title>
        <authorList>
            <person name="Rupp O."/>
            <person name="Goesmann A."/>
            <person name="Sogaard-Andersen L."/>
        </authorList>
    </citation>
    <scope>NUCLEOTIDE SEQUENCE [LARGE SCALE GENOMIC DNA]</scope>
    <source>
        <strain evidence="2 3">DSM 52655</strain>
    </source>
</reference>
<dbReference type="AlphaFoldDB" id="A0A250JKL8"/>
<dbReference type="Proteomes" id="UP000217257">
    <property type="component" value="Chromosome"/>
</dbReference>
<dbReference type="EMBL" id="CP022098">
    <property type="protein sequence ID" value="ATB44425.1"/>
    <property type="molecule type" value="Genomic_DNA"/>
</dbReference>
<proteinExistence type="predicted"/>
<name>A0A250JKL8_9BACT</name>